<feature type="transmembrane region" description="Helical" evidence="1">
    <location>
        <begin position="30"/>
        <end position="50"/>
    </location>
</feature>
<dbReference type="Proteomes" id="UP000179243">
    <property type="component" value="Unassembled WGS sequence"/>
</dbReference>
<accession>A0A1F7FK89</accession>
<sequence length="796" mass="89035">MEIYLQQTIIYIYIYLYTTDYIQMKLMGGMFMRTFFFTCVMVFLILNAAAPCLGAQKRLFGGEDFEKALAESLEAGIVPHIFRYENTDSFKTEGQKAVYKSSGYIGPTPFLSNYFYRDYYLYQENIPKEFTGGACRRQANVLFAAGAKFFTQVYGPDWSGYDHLLIDVRSNTAGFKIKLQLEDREVEPPVVADYIIPAANTWYTLKFDLNAAVQSRSLDLTNVTTIQLLCASNGNAYADNFRLVTSEETSPYATCVNQHDFVLPPLPAPVVPPVPDIAPDLTTLAQIESVFYEPAEGNAHLNISGFITAFDKQHIAVGYTHDYFPYNYCNGMIVANVFPVHSVFTLDGGSTWQGSKGPGTVNLHGGFWYGNCKAYSIENNSCFTYSSLGCAGPTGWHPRQFIQKMDFKGSSGWSLDTFPVCVDADMRHCGYDASFCYLPSGRWWMAFGGKSRLWDDDVYPDKRLVLRAKYSNDQGISWHSWQYGKTAAIPGMSYMSSGRDYPRSAIVPYGDHVAILFVGQTAPWNCLWWTYFDGTNWSTPQLVSSQALAGYGAPRAISINNQIYVTARGVNGVMHWNGSTWTQELASADNMGYLTRIGSEGVALVTYGSDIPESFRVWTDFTGTVRLYRRDPQTGSWGSPEELSGGPITLNSFDRVPSLYVPPSCPSNMLVVGWNIGYTKIKILKIPYDGGPTTVIKRSEGPIKVAHQIDVHLFITGVGARVSFGVQAFEHEMASMDIYDIRAKKITNIWKGPLQRETEVRWDGRTIEGKLIAQGMFIIKVTVGGRSFARAFMDIR</sequence>
<name>A0A1F7FK89_UNCRA</name>
<comment type="caution">
    <text evidence="2">The sequence shown here is derived from an EMBL/GenBank/DDBJ whole genome shotgun (WGS) entry which is preliminary data.</text>
</comment>
<dbReference type="EMBL" id="MFYX01000018">
    <property type="protein sequence ID" value="OGK06896.1"/>
    <property type="molecule type" value="Genomic_DNA"/>
</dbReference>
<reference evidence="2 3" key="1">
    <citation type="journal article" date="2016" name="Nat. Commun.">
        <title>Thousands of microbial genomes shed light on interconnected biogeochemical processes in an aquifer system.</title>
        <authorList>
            <person name="Anantharaman K."/>
            <person name="Brown C.T."/>
            <person name="Hug L.A."/>
            <person name="Sharon I."/>
            <person name="Castelle C.J."/>
            <person name="Probst A.J."/>
            <person name="Thomas B.C."/>
            <person name="Singh A."/>
            <person name="Wilkins M.J."/>
            <person name="Karaoz U."/>
            <person name="Brodie E.L."/>
            <person name="Williams K.H."/>
            <person name="Hubbard S.S."/>
            <person name="Banfield J.F."/>
        </authorList>
    </citation>
    <scope>NUCLEOTIDE SEQUENCE [LARGE SCALE GENOMIC DNA]</scope>
</reference>
<proteinExistence type="predicted"/>
<organism evidence="2 3">
    <name type="scientific">Candidatus Raymondbacteria bacterium RIFOXYD12_FULL_49_13</name>
    <dbReference type="NCBI Taxonomy" id="1817890"/>
    <lineage>
        <taxon>Bacteria</taxon>
        <taxon>Raymondiibacteriota</taxon>
    </lineage>
</organism>
<dbReference type="SUPFAM" id="SSF50939">
    <property type="entry name" value="Sialidases"/>
    <property type="match status" value="1"/>
</dbReference>
<evidence type="ECO:0000256" key="1">
    <source>
        <dbReference type="SAM" id="Phobius"/>
    </source>
</evidence>
<evidence type="ECO:0000313" key="3">
    <source>
        <dbReference type="Proteomes" id="UP000179243"/>
    </source>
</evidence>
<keyword evidence="1" id="KW-0472">Membrane</keyword>
<dbReference type="InterPro" id="IPR036278">
    <property type="entry name" value="Sialidase_sf"/>
</dbReference>
<evidence type="ECO:0008006" key="4">
    <source>
        <dbReference type="Google" id="ProtNLM"/>
    </source>
</evidence>
<evidence type="ECO:0000313" key="2">
    <source>
        <dbReference type="EMBL" id="OGK06896.1"/>
    </source>
</evidence>
<dbReference type="AlphaFoldDB" id="A0A1F7FK89"/>
<protein>
    <recommendedName>
        <fullName evidence="4">FlgD Ig-like domain-containing protein</fullName>
    </recommendedName>
</protein>
<keyword evidence="1" id="KW-1133">Transmembrane helix</keyword>
<gene>
    <name evidence="2" type="ORF">A2519_11595</name>
</gene>
<keyword evidence="1" id="KW-0812">Transmembrane</keyword>